<proteinExistence type="predicted"/>
<dbReference type="PANTHER" id="PTHR24543">
    <property type="entry name" value="MULTICOPPER OXIDASE-RELATED"/>
    <property type="match status" value="1"/>
</dbReference>
<dbReference type="EMBL" id="JBGBPQ010000016">
    <property type="protein sequence ID" value="KAL1508760.1"/>
    <property type="molecule type" value="Genomic_DNA"/>
</dbReference>
<dbReference type="InterPro" id="IPR008979">
    <property type="entry name" value="Galactose-bd-like_sf"/>
</dbReference>
<dbReference type="Gene3D" id="2.60.120.260">
    <property type="entry name" value="Galactose-binding domain-like"/>
    <property type="match status" value="1"/>
</dbReference>
<dbReference type="SUPFAM" id="SSF49785">
    <property type="entry name" value="Galactose-binding domain-like"/>
    <property type="match status" value="1"/>
</dbReference>
<organism evidence="2 3">
    <name type="scientific">Prymnesium parvum</name>
    <name type="common">Toxic golden alga</name>
    <dbReference type="NCBI Taxonomy" id="97485"/>
    <lineage>
        <taxon>Eukaryota</taxon>
        <taxon>Haptista</taxon>
        <taxon>Haptophyta</taxon>
        <taxon>Prymnesiophyceae</taxon>
        <taxon>Prymnesiales</taxon>
        <taxon>Prymnesiaceae</taxon>
        <taxon>Prymnesium</taxon>
    </lineage>
</organism>
<dbReference type="Pfam" id="PF00754">
    <property type="entry name" value="F5_F8_type_C"/>
    <property type="match status" value="1"/>
</dbReference>
<evidence type="ECO:0000259" key="1">
    <source>
        <dbReference type="PROSITE" id="PS50022"/>
    </source>
</evidence>
<sequence>MLSLEKPFADVRRHRFEGRRKGLMGHTGRRGCYCSSCRLQSNGNLEIMRSHKPETANGNDFSYLDSTDHLGTPSSRLREPYLVTDFERAGLDTSYSLERSLAWSIVPDTLAAMSVAPPSTKKRPDGKKDTKFVLEATGAFLPTAAMESATRDLNTKIYSVQGRHKKLWKHVAIDPPMGVQGEFLKASLHCSGNRVPSTAMVRCNQTASAWDVATSRGKPLDIDLGQNCAIFNFSTQGRHPMTRLYPRRYLGDDKIWRVEDRDLLRNVVVSSSGDETYYGPRYTVLCTEADNKIISHDRRQWTQQVYVTRYELQWREDGGRSWNSLGVFNGNTDPTTEVAHSFSMYKNLKARYLRVIPIDCEGGGAMRVGVYGTPIEKPLDKSHAGSGSTEDNEKNQLVTYVLTSAPEWHKCSPFRVHGRTSYANDYDREKPKRNRLQRRLQAKEDAMEAIGMH</sequence>
<evidence type="ECO:0000313" key="3">
    <source>
        <dbReference type="Proteomes" id="UP001515480"/>
    </source>
</evidence>
<name>A0AB34J1F8_PRYPA</name>
<dbReference type="PROSITE" id="PS50022">
    <property type="entry name" value="FA58C_3"/>
    <property type="match status" value="1"/>
</dbReference>
<dbReference type="AlphaFoldDB" id="A0AB34J1F8"/>
<reference evidence="2 3" key="1">
    <citation type="journal article" date="2024" name="Science">
        <title>Giant polyketide synthase enzymes in the biosynthesis of giant marine polyether toxins.</title>
        <authorList>
            <person name="Fallon T.R."/>
            <person name="Shende V.V."/>
            <person name="Wierzbicki I.H."/>
            <person name="Pendleton A.L."/>
            <person name="Watervoot N.F."/>
            <person name="Auber R.P."/>
            <person name="Gonzalez D.J."/>
            <person name="Wisecaver J.H."/>
            <person name="Moore B.S."/>
        </authorList>
    </citation>
    <scope>NUCLEOTIDE SEQUENCE [LARGE SCALE GENOMIC DNA]</scope>
    <source>
        <strain evidence="2 3">12B1</strain>
    </source>
</reference>
<evidence type="ECO:0000313" key="2">
    <source>
        <dbReference type="EMBL" id="KAL1508760.1"/>
    </source>
</evidence>
<protein>
    <recommendedName>
        <fullName evidence="1">F5/8 type C domain-containing protein</fullName>
    </recommendedName>
</protein>
<gene>
    <name evidence="2" type="ORF">AB1Y20_004855</name>
</gene>
<accession>A0AB34J1F8</accession>
<comment type="caution">
    <text evidence="2">The sequence shown here is derived from an EMBL/GenBank/DDBJ whole genome shotgun (WGS) entry which is preliminary data.</text>
</comment>
<dbReference type="Proteomes" id="UP001515480">
    <property type="component" value="Unassembled WGS sequence"/>
</dbReference>
<dbReference type="InterPro" id="IPR000421">
    <property type="entry name" value="FA58C"/>
</dbReference>
<feature type="domain" description="F5/8 type C" evidence="1">
    <location>
        <begin position="306"/>
        <end position="373"/>
    </location>
</feature>
<keyword evidence="3" id="KW-1185">Reference proteome</keyword>